<organism evidence="1 2">
    <name type="scientific">Raoultella terrigena</name>
    <name type="common">Klebsiella terrigena</name>
    <dbReference type="NCBI Taxonomy" id="577"/>
    <lineage>
        <taxon>Bacteria</taxon>
        <taxon>Pseudomonadati</taxon>
        <taxon>Pseudomonadota</taxon>
        <taxon>Gammaproteobacteria</taxon>
        <taxon>Enterobacterales</taxon>
        <taxon>Enterobacteriaceae</taxon>
        <taxon>Klebsiella/Raoultella group</taxon>
        <taxon>Raoultella</taxon>
    </lineage>
</organism>
<protein>
    <submittedName>
        <fullName evidence="1">Uncharacterized protein</fullName>
    </submittedName>
</protein>
<proteinExistence type="predicted"/>
<reference evidence="1 2" key="1">
    <citation type="submission" date="2018-12" db="EMBL/GenBank/DDBJ databases">
        <authorList>
            <consortium name="Pathogen Informatics"/>
        </authorList>
    </citation>
    <scope>NUCLEOTIDE SEQUENCE [LARGE SCALE GENOMIC DNA]</scope>
    <source>
        <strain evidence="1 2">NCTC13098</strain>
    </source>
</reference>
<evidence type="ECO:0000313" key="2">
    <source>
        <dbReference type="Proteomes" id="UP000274346"/>
    </source>
</evidence>
<dbReference type="EMBL" id="LR131271">
    <property type="protein sequence ID" value="VDR26525.1"/>
    <property type="molecule type" value="Genomic_DNA"/>
</dbReference>
<sequence>MPLVTYEVSGNNVTAFYLDDDGGEYQGQVLLSGFASEIEAMSAASLLAKQNGEEYRKEQQNKSLTNQQD</sequence>
<dbReference type="KEGG" id="rtg:NCTC13098_02876"/>
<name>A0A3P8KCM3_RAOTE</name>
<dbReference type="AlphaFoldDB" id="A0A3P8KCM3"/>
<evidence type="ECO:0000313" key="1">
    <source>
        <dbReference type="EMBL" id="VDR26525.1"/>
    </source>
</evidence>
<gene>
    <name evidence="1" type="ORF">NCTC13098_02876</name>
</gene>
<accession>A0A3P8KCM3</accession>
<dbReference type="Proteomes" id="UP000274346">
    <property type="component" value="Chromosome"/>
</dbReference>